<dbReference type="RefSeq" id="WP_183348928.1">
    <property type="nucleotide sequence ID" value="NZ_JACHEO010000003.1"/>
</dbReference>
<dbReference type="AlphaFoldDB" id="A0A840UV65"/>
<dbReference type="CDD" id="cd02859">
    <property type="entry name" value="E_set_AMPKbeta_like_N"/>
    <property type="match status" value="1"/>
</dbReference>
<dbReference type="EMBL" id="JACHEO010000003">
    <property type="protein sequence ID" value="MBB5347294.1"/>
    <property type="molecule type" value="Genomic_DNA"/>
</dbReference>
<comment type="caution">
    <text evidence="2">The sequence shown here is derived from an EMBL/GenBank/DDBJ whole genome shotgun (WGS) entry which is preliminary data.</text>
</comment>
<evidence type="ECO:0000313" key="3">
    <source>
        <dbReference type="Proteomes" id="UP000539642"/>
    </source>
</evidence>
<proteinExistence type="predicted"/>
<gene>
    <name evidence="2" type="ORF">HNQ81_001007</name>
</gene>
<accession>A0A840UV65</accession>
<feature type="domain" description="AMP-activated protein kinase glycogen-binding" evidence="1">
    <location>
        <begin position="112"/>
        <end position="185"/>
    </location>
</feature>
<dbReference type="InterPro" id="IPR014756">
    <property type="entry name" value="Ig_E-set"/>
</dbReference>
<dbReference type="InterPro" id="IPR032640">
    <property type="entry name" value="AMPK1_CBM"/>
</dbReference>
<dbReference type="Proteomes" id="UP000539642">
    <property type="component" value="Unassembled WGS sequence"/>
</dbReference>
<evidence type="ECO:0000259" key="1">
    <source>
        <dbReference type="Pfam" id="PF16561"/>
    </source>
</evidence>
<dbReference type="Pfam" id="PF16561">
    <property type="entry name" value="AMPK1_CBM"/>
    <property type="match status" value="1"/>
</dbReference>
<dbReference type="SUPFAM" id="SSF81296">
    <property type="entry name" value="E set domains"/>
    <property type="match status" value="1"/>
</dbReference>
<dbReference type="Gene3D" id="2.60.40.10">
    <property type="entry name" value="Immunoglobulins"/>
    <property type="match status" value="1"/>
</dbReference>
<organism evidence="2 3">
    <name type="scientific">Desulfoprunum benzoelyticum</name>
    <dbReference type="NCBI Taxonomy" id="1506996"/>
    <lineage>
        <taxon>Bacteria</taxon>
        <taxon>Pseudomonadati</taxon>
        <taxon>Thermodesulfobacteriota</taxon>
        <taxon>Desulfobulbia</taxon>
        <taxon>Desulfobulbales</taxon>
        <taxon>Desulfobulbaceae</taxon>
        <taxon>Desulfoprunum</taxon>
    </lineage>
</organism>
<reference evidence="2 3" key="1">
    <citation type="submission" date="2020-08" db="EMBL/GenBank/DDBJ databases">
        <title>Genomic Encyclopedia of Type Strains, Phase IV (KMG-IV): sequencing the most valuable type-strain genomes for metagenomic binning, comparative biology and taxonomic classification.</title>
        <authorList>
            <person name="Goeker M."/>
        </authorList>
    </citation>
    <scope>NUCLEOTIDE SEQUENCE [LARGE SCALE GENOMIC DNA]</scope>
    <source>
        <strain evidence="2 3">DSM 28570</strain>
    </source>
</reference>
<evidence type="ECO:0000313" key="2">
    <source>
        <dbReference type="EMBL" id="MBB5347294.1"/>
    </source>
</evidence>
<name>A0A840UV65_9BACT</name>
<protein>
    <recommendedName>
        <fullName evidence="1">AMP-activated protein kinase glycogen-binding domain-containing protein</fullName>
    </recommendedName>
</protein>
<keyword evidence="3" id="KW-1185">Reference proteome</keyword>
<dbReference type="InterPro" id="IPR013783">
    <property type="entry name" value="Ig-like_fold"/>
</dbReference>
<sequence length="188" mass="21190">MDYLASMYIDNEMDLGEKRQFVEMVHHDDEFYALTVDLLDQEQRLRQLPAMAPQPAVAQQWRPPLRHVLANLIRPFGFAAAGFAAAVLMVNTISFNPPPSPSSNRFVLFEPAAERVELTGSFTGWERVAMQRLGASGYWELRLPVPAGEHRFAYILDGDKRMADPTLPAVERDDFGGENSILSVEVRI</sequence>